<comment type="function">
    <text evidence="4">Component of the ribosome, a large ribonucleoprotein complex responsible for the synthesis of proteins in the cell. The small ribosomal subunit (SSU) binds messenger RNAs (mRNAs) and translates the encoded message by selecting cognate aminoacyl-transfer RNA (tRNA) molecules. The large subunit (LSU) contains the ribosomal catalytic site termed the peptidyl transferase center (PTC), which catalyzes the formation of peptide bonds, thereby polymerizing the amino acids delivered by tRNAs into a polypeptide chain. The nascent polypeptides leave the ribosome through a tunnel in the LSU and interact with protein factors that function in enzymatic processing, targeting, and the membrane insertion of nascent chains at the exit of the ribosomal tunnel. As part of the LSU, it is probably required for its formation and the maturation of rRNAs.</text>
</comment>
<reference evidence="7 8" key="1">
    <citation type="submission" date="2020-04" db="EMBL/GenBank/DDBJ databases">
        <authorList>
            <person name="Alioto T."/>
            <person name="Alioto T."/>
            <person name="Gomez Garrido J."/>
        </authorList>
    </citation>
    <scope>NUCLEOTIDE SEQUENCE [LARGE SCALE GENOMIC DNA]</scope>
</reference>
<dbReference type="Gene3D" id="1.20.5.110">
    <property type="match status" value="1"/>
</dbReference>
<name>A0A8S1C8F8_9INSE</name>
<evidence type="ECO:0000256" key="3">
    <source>
        <dbReference type="ARBA" id="ARBA00023274"/>
    </source>
</evidence>
<keyword evidence="3 6" id="KW-0687">Ribonucleoprotein</keyword>
<comment type="similarity">
    <text evidence="1 6">Belongs to the eukaryotic ribosomal protein eL13 family.</text>
</comment>
<dbReference type="PANTHER" id="PTHR11722">
    <property type="entry name" value="60S RIBOSOMAL PROTEIN L13"/>
    <property type="match status" value="1"/>
</dbReference>
<dbReference type="PROSITE" id="PS01104">
    <property type="entry name" value="RIBOSOMAL_L13E"/>
    <property type="match status" value="1"/>
</dbReference>
<gene>
    <name evidence="7" type="ORF">CLODIP_2_CD14525</name>
</gene>
<evidence type="ECO:0000313" key="7">
    <source>
        <dbReference type="EMBL" id="CAB3364265.1"/>
    </source>
</evidence>
<evidence type="ECO:0000256" key="2">
    <source>
        <dbReference type="ARBA" id="ARBA00022980"/>
    </source>
</evidence>
<accession>A0A8S1C8F8</accession>
<evidence type="ECO:0000256" key="6">
    <source>
        <dbReference type="RuleBase" id="RU000572"/>
    </source>
</evidence>
<organism evidence="7 8">
    <name type="scientific">Cloeon dipterum</name>
    <dbReference type="NCBI Taxonomy" id="197152"/>
    <lineage>
        <taxon>Eukaryota</taxon>
        <taxon>Metazoa</taxon>
        <taxon>Ecdysozoa</taxon>
        <taxon>Arthropoda</taxon>
        <taxon>Hexapoda</taxon>
        <taxon>Insecta</taxon>
        <taxon>Pterygota</taxon>
        <taxon>Palaeoptera</taxon>
        <taxon>Ephemeroptera</taxon>
        <taxon>Pisciforma</taxon>
        <taxon>Baetidae</taxon>
        <taxon>Cloeon</taxon>
    </lineage>
</organism>
<proteinExistence type="inferred from homology"/>
<evidence type="ECO:0000256" key="1">
    <source>
        <dbReference type="ARBA" id="ARBA00005640"/>
    </source>
</evidence>
<dbReference type="GO" id="GO:0006412">
    <property type="term" value="P:translation"/>
    <property type="evidence" value="ECO:0007669"/>
    <property type="project" value="InterPro"/>
</dbReference>
<evidence type="ECO:0000256" key="5">
    <source>
        <dbReference type="ARBA" id="ARBA00065437"/>
    </source>
</evidence>
<dbReference type="GO" id="GO:0022625">
    <property type="term" value="C:cytosolic large ribosomal subunit"/>
    <property type="evidence" value="ECO:0007669"/>
    <property type="project" value="TreeGrafter"/>
</dbReference>
<dbReference type="PANTHER" id="PTHR11722:SF0">
    <property type="entry name" value="LARGE RIBOSOMAL SUBUNIT PROTEIN EL13"/>
    <property type="match status" value="1"/>
</dbReference>
<dbReference type="InterPro" id="IPR018256">
    <property type="entry name" value="Ribosomal_eL13_CS"/>
</dbReference>
<protein>
    <recommendedName>
        <fullName evidence="6">60S ribosomal protein L13</fullName>
    </recommendedName>
</protein>
<dbReference type="HAMAP" id="MF_00499">
    <property type="entry name" value="Ribosomal_eL13"/>
    <property type="match status" value="1"/>
</dbReference>
<dbReference type="EMBL" id="CADEPI010000015">
    <property type="protein sequence ID" value="CAB3364265.1"/>
    <property type="molecule type" value="Genomic_DNA"/>
</dbReference>
<dbReference type="OrthoDB" id="10264538at2759"/>
<dbReference type="FunFam" id="1.20.5.110:FF:000003">
    <property type="entry name" value="60S ribosomal protein L13"/>
    <property type="match status" value="1"/>
</dbReference>
<keyword evidence="2 6" id="KW-0689">Ribosomal protein</keyword>
<dbReference type="GO" id="GO:0003735">
    <property type="term" value="F:structural constituent of ribosome"/>
    <property type="evidence" value="ECO:0007669"/>
    <property type="project" value="InterPro"/>
</dbReference>
<sequence length="216" mass="24889">MAPKRNNMIPNGHFHKDWQRFVKTWFNQPARKFRRHQTRVKKARAIAPRPAAGPLRPIVRCPSQRYHTKVRAGRGFTLDEIKSAGLNKGFARSIGIAVDHRRRNKSVESLQTNVQRLKEYRSKLILFPVHANKKPRKGDATEEERKVAVQLQDKQVMPIKQTTIKYKARAITGAEKKFSAYHALRKARADAKLVGKRAKRAREAAENAEDITKKKK</sequence>
<keyword evidence="8" id="KW-1185">Reference proteome</keyword>
<dbReference type="Proteomes" id="UP000494165">
    <property type="component" value="Unassembled WGS sequence"/>
</dbReference>
<dbReference type="AlphaFoldDB" id="A0A8S1C8F8"/>
<dbReference type="Pfam" id="PF01294">
    <property type="entry name" value="Ribosomal_L13e"/>
    <property type="match status" value="1"/>
</dbReference>
<dbReference type="GO" id="GO:0003723">
    <property type="term" value="F:RNA binding"/>
    <property type="evidence" value="ECO:0007669"/>
    <property type="project" value="TreeGrafter"/>
</dbReference>
<comment type="caution">
    <text evidence="7">The sequence shown here is derived from an EMBL/GenBank/DDBJ whole genome shotgun (WGS) entry which is preliminary data.</text>
</comment>
<dbReference type="InterPro" id="IPR001380">
    <property type="entry name" value="Ribosomal_eL13"/>
</dbReference>
<evidence type="ECO:0000256" key="4">
    <source>
        <dbReference type="ARBA" id="ARBA00058367"/>
    </source>
</evidence>
<comment type="subunit">
    <text evidence="5">Component of the 60S large ribosomal subunit (LSU).</text>
</comment>
<evidence type="ECO:0000313" key="8">
    <source>
        <dbReference type="Proteomes" id="UP000494165"/>
    </source>
</evidence>